<dbReference type="Proteomes" id="UP000318483">
    <property type="component" value="Plasmid unnamed1"/>
</dbReference>
<evidence type="ECO:0000313" key="2">
    <source>
        <dbReference type="EMBL" id="QDY70426.1"/>
    </source>
</evidence>
<accession>A0A5B8IAQ7</accession>
<evidence type="ECO:0000313" key="3">
    <source>
        <dbReference type="Proteomes" id="UP000318483"/>
    </source>
</evidence>
<geneLocation type="plasmid" evidence="2 3">
    <name>unnamed1</name>
</geneLocation>
<evidence type="ECO:0008006" key="4">
    <source>
        <dbReference type="Google" id="ProtNLM"/>
    </source>
</evidence>
<feature type="transmembrane region" description="Helical" evidence="1">
    <location>
        <begin position="12"/>
        <end position="33"/>
    </location>
</feature>
<protein>
    <recommendedName>
        <fullName evidence="4">Superfamily III holin-X</fullName>
    </recommendedName>
</protein>
<keyword evidence="2" id="KW-0614">Plasmid</keyword>
<proteinExistence type="predicted"/>
<feature type="transmembrane region" description="Helical" evidence="1">
    <location>
        <begin position="39"/>
        <end position="62"/>
    </location>
</feature>
<name>A0A5B8IAQ7_9RHOB</name>
<keyword evidence="1" id="KW-1133">Transmembrane helix</keyword>
<organism evidence="2 3">
    <name type="scientific">Qingshengfaniella alkalisoli</name>
    <dbReference type="NCBI Taxonomy" id="2599296"/>
    <lineage>
        <taxon>Bacteria</taxon>
        <taxon>Pseudomonadati</taxon>
        <taxon>Pseudomonadota</taxon>
        <taxon>Alphaproteobacteria</taxon>
        <taxon>Rhodobacterales</taxon>
        <taxon>Paracoccaceae</taxon>
        <taxon>Qingshengfaniella</taxon>
    </lineage>
</organism>
<dbReference type="AlphaFoldDB" id="A0A5B8IAQ7"/>
<keyword evidence="1" id="KW-0812">Transmembrane</keyword>
<evidence type="ECO:0000256" key="1">
    <source>
        <dbReference type="SAM" id="Phobius"/>
    </source>
</evidence>
<dbReference type="KEGG" id="lit:FPZ52_11970"/>
<gene>
    <name evidence="2" type="ORF">FPZ52_11970</name>
</gene>
<dbReference type="EMBL" id="CP042262">
    <property type="protein sequence ID" value="QDY70426.1"/>
    <property type="molecule type" value="Genomic_DNA"/>
</dbReference>
<keyword evidence="1" id="KW-0472">Membrane</keyword>
<keyword evidence="3" id="KW-1185">Reference proteome</keyword>
<sequence length="94" mass="9876">MRDFFIRSLEKLVGLIVILSIIGVVIGSVSAMFVPDGGFLAGLAVLVGGTIYIILLGGGLYLGLGIYDNTRRTAEALMNRNAADLANQTSSSQD</sequence>
<dbReference type="RefSeq" id="WP_146365844.1">
    <property type="nucleotide sequence ID" value="NZ_CP042262.1"/>
</dbReference>
<reference evidence="2 3" key="1">
    <citation type="submission" date="2019-07" db="EMBL/GenBank/DDBJ databases">
        <title>Litoreibacter alkalisoli sp. nov., isolated from saline-alkaline soil.</title>
        <authorList>
            <person name="Wang S."/>
            <person name="Xu L."/>
            <person name="Xing Y.-T."/>
            <person name="Sun J.-Q."/>
        </authorList>
    </citation>
    <scope>NUCLEOTIDE SEQUENCE [LARGE SCALE GENOMIC DNA]</scope>
    <source>
        <strain evidence="2 3">LN3S51</strain>
        <plasmid evidence="2 3">unnamed1</plasmid>
    </source>
</reference>